<dbReference type="AlphaFoldDB" id="A0A7W6B316"/>
<evidence type="ECO:0000313" key="2">
    <source>
        <dbReference type="EMBL" id="MBB3914665.1"/>
    </source>
</evidence>
<feature type="region of interest" description="Disordered" evidence="1">
    <location>
        <begin position="1"/>
        <end position="25"/>
    </location>
</feature>
<reference evidence="2 3" key="1">
    <citation type="submission" date="2020-08" db="EMBL/GenBank/DDBJ databases">
        <title>Genomic Encyclopedia of Type Strains, Phase IV (KMG-IV): sequencing the most valuable type-strain genomes for metagenomic binning, comparative biology and taxonomic classification.</title>
        <authorList>
            <person name="Goeker M."/>
        </authorList>
    </citation>
    <scope>NUCLEOTIDE SEQUENCE [LARGE SCALE GENOMIC DNA]</scope>
    <source>
        <strain evidence="2 3">DSM 19331</strain>
    </source>
</reference>
<dbReference type="EMBL" id="JACIDG010000004">
    <property type="protein sequence ID" value="MBB3914665.1"/>
    <property type="molecule type" value="Genomic_DNA"/>
</dbReference>
<name>A0A7W6B316_9HYPH</name>
<evidence type="ECO:0000313" key="3">
    <source>
        <dbReference type="Proteomes" id="UP000545490"/>
    </source>
</evidence>
<organism evidence="2 3">
    <name type="scientific">Rhizobium fabae</name>
    <dbReference type="NCBI Taxonomy" id="573179"/>
    <lineage>
        <taxon>Bacteria</taxon>
        <taxon>Pseudomonadati</taxon>
        <taxon>Pseudomonadota</taxon>
        <taxon>Alphaproteobacteria</taxon>
        <taxon>Hyphomicrobiales</taxon>
        <taxon>Rhizobiaceae</taxon>
        <taxon>Rhizobium/Agrobacterium group</taxon>
        <taxon>Rhizobium</taxon>
    </lineage>
</organism>
<proteinExistence type="predicted"/>
<dbReference type="Proteomes" id="UP000545490">
    <property type="component" value="Unassembled WGS sequence"/>
</dbReference>
<feature type="compositionally biased region" description="Basic and acidic residues" evidence="1">
    <location>
        <begin position="11"/>
        <end position="25"/>
    </location>
</feature>
<comment type="caution">
    <text evidence="2">The sequence shown here is derived from an EMBL/GenBank/DDBJ whole genome shotgun (WGS) entry which is preliminary data.</text>
</comment>
<dbReference type="RefSeq" id="WP_281015385.1">
    <property type="nucleotide sequence ID" value="NZ_JACIDG010000004.1"/>
</dbReference>
<gene>
    <name evidence="2" type="ORF">GGQ65_001947</name>
</gene>
<accession>A0A7W6B316</accession>
<evidence type="ECO:0000256" key="1">
    <source>
        <dbReference type="SAM" id="MobiDB-lite"/>
    </source>
</evidence>
<sequence length="42" mass="4864">MALPISGIIPLDKKEETTADESGREENRQFYGFFNHMRRHAA</sequence>
<protein>
    <submittedName>
        <fullName evidence="2">Uncharacterized protein</fullName>
    </submittedName>
</protein>